<dbReference type="InterPro" id="IPR007375">
    <property type="entry name" value="SoxG"/>
</dbReference>
<dbReference type="SUPFAM" id="SSF103025">
    <property type="entry name" value="Folate-binding domain"/>
    <property type="match status" value="1"/>
</dbReference>
<organism evidence="1 2">
    <name type="scientific">Natronospirillum operosum</name>
    <dbReference type="NCBI Taxonomy" id="2759953"/>
    <lineage>
        <taxon>Bacteria</taxon>
        <taxon>Pseudomonadati</taxon>
        <taxon>Pseudomonadota</taxon>
        <taxon>Gammaproteobacteria</taxon>
        <taxon>Oceanospirillales</taxon>
        <taxon>Natronospirillaceae</taxon>
        <taxon>Natronospirillum</taxon>
    </lineage>
</organism>
<dbReference type="EMBL" id="SRMF01000006">
    <property type="protein sequence ID" value="TGG91982.1"/>
    <property type="molecule type" value="Genomic_DNA"/>
</dbReference>
<evidence type="ECO:0000313" key="2">
    <source>
        <dbReference type="Proteomes" id="UP000297475"/>
    </source>
</evidence>
<dbReference type="OrthoDB" id="9814782at2"/>
<evidence type="ECO:0000313" key="1">
    <source>
        <dbReference type="EMBL" id="TGG91982.1"/>
    </source>
</evidence>
<proteinExistence type="predicted"/>
<accession>A0A4Z0WBD9</accession>
<name>A0A4Z0WBD9_9GAMM</name>
<gene>
    <name evidence="1" type="ORF">E4656_13940</name>
</gene>
<keyword evidence="2" id="KW-1185">Reference proteome</keyword>
<dbReference type="InterPro" id="IPR027266">
    <property type="entry name" value="TrmE/GcvT-like"/>
</dbReference>
<dbReference type="Proteomes" id="UP000297475">
    <property type="component" value="Unassembled WGS sequence"/>
</dbReference>
<reference evidence="1 2" key="1">
    <citation type="submission" date="2019-04" db="EMBL/GenBank/DDBJ databases">
        <title>Natronospirillum operosus gen. nov., sp. nov., a haloalkaliphilic satellite isolated from decaying biomass of laboratory culture of cyanobacterium Geitlerinema sp. and proposal of Natronospirillaceae fam. nov. and Saccharospirillaceae fam. nov.</title>
        <authorList>
            <person name="Kevbrin V."/>
            <person name="Boltyanskaya Y."/>
            <person name="Koziaeva V."/>
            <person name="Grouzdev D.S."/>
            <person name="Park M."/>
            <person name="Cho J."/>
        </authorList>
    </citation>
    <scope>NUCLEOTIDE SEQUENCE [LARGE SCALE GENOMIC DNA]</scope>
    <source>
        <strain evidence="1 2">G-116</strain>
    </source>
</reference>
<dbReference type="AlphaFoldDB" id="A0A4Z0WBD9"/>
<sequence length="205" mass="22818">MSEVPDSVAVIDQIPQQGEPLTPRTPLHHTARAGGAGQLHYREHDLTGLLVLRGNAADKAFAEAVKATFGCPLAKTLSFVMAQEVSLLWLSPDEWWVLCPPDQAYALEVQLRERYSGHFALANNTGGMTRIQLSGPQAVQVLKKSIPYDVHDAHFPVGKVVATVFGKTQAVVRRLGQNDWEILARRSFADYIWRWVEDAASEYQR</sequence>
<comment type="caution">
    <text evidence="1">The sequence shown here is derived from an EMBL/GenBank/DDBJ whole genome shotgun (WGS) entry which is preliminary data.</text>
</comment>
<protein>
    <submittedName>
        <fullName evidence="1">Sarcosine oxidase subunit gamma</fullName>
    </submittedName>
</protein>
<dbReference type="Pfam" id="PF04268">
    <property type="entry name" value="SoxG"/>
    <property type="match status" value="1"/>
</dbReference>
<dbReference type="Gene3D" id="3.30.1360.120">
    <property type="entry name" value="Probable tRNA modification gtpase trme, domain 1"/>
    <property type="match status" value="1"/>
</dbReference>
<dbReference type="Gene3D" id="3.30.70.1520">
    <property type="entry name" value="Heterotetrameric sarcosine oxidase"/>
    <property type="match status" value="1"/>
</dbReference>
<dbReference type="RefSeq" id="WP_135483911.1">
    <property type="nucleotide sequence ID" value="NZ_SRMF01000006.1"/>
</dbReference>